<sequence>MSALTTLDLSFNRLSGEIPWKNSLYLRETEYLYLTDNSLTGEVPNWMMETTSNEDIDLSYNNFTGIPPNSCAEMPRVNLVSGYPFLEDSS</sequence>
<evidence type="ECO:0000313" key="5">
    <source>
        <dbReference type="Proteomes" id="UP001187192"/>
    </source>
</evidence>
<reference evidence="4" key="1">
    <citation type="submission" date="2023-07" db="EMBL/GenBank/DDBJ databases">
        <title>draft genome sequence of fig (Ficus carica).</title>
        <authorList>
            <person name="Takahashi T."/>
            <person name="Nishimura K."/>
        </authorList>
    </citation>
    <scope>NUCLEOTIDE SEQUENCE</scope>
</reference>
<dbReference type="GO" id="GO:0033612">
    <property type="term" value="F:receptor serine/threonine kinase binding"/>
    <property type="evidence" value="ECO:0007669"/>
    <property type="project" value="TreeGrafter"/>
</dbReference>
<dbReference type="PANTHER" id="PTHR48056:SF78">
    <property type="entry name" value="PROTEIN KINASE DOMAIN-CONTAINING PROTEIN"/>
    <property type="match status" value="1"/>
</dbReference>
<dbReference type="AlphaFoldDB" id="A0AA88EHT9"/>
<dbReference type="SUPFAM" id="SSF52058">
    <property type="entry name" value="L domain-like"/>
    <property type="match status" value="1"/>
</dbReference>
<dbReference type="EMBL" id="BTGU01010669">
    <property type="protein sequence ID" value="GMN73555.1"/>
    <property type="molecule type" value="Genomic_DNA"/>
</dbReference>
<evidence type="ECO:0000256" key="2">
    <source>
        <dbReference type="ARBA" id="ARBA00022737"/>
    </source>
</evidence>
<comment type="caution">
    <text evidence="4">The sequence shown here is derived from an EMBL/GenBank/DDBJ whole genome shotgun (WGS) entry which is preliminary data.</text>
</comment>
<keyword evidence="1" id="KW-0433">Leucine-rich repeat</keyword>
<evidence type="ECO:0000256" key="1">
    <source>
        <dbReference type="ARBA" id="ARBA00022614"/>
    </source>
</evidence>
<dbReference type="InterPro" id="IPR050647">
    <property type="entry name" value="Plant_LRR-RLKs"/>
</dbReference>
<dbReference type="InterPro" id="IPR032675">
    <property type="entry name" value="LRR_dom_sf"/>
</dbReference>
<name>A0AA88EHT9_FICCA</name>
<dbReference type="InterPro" id="IPR001611">
    <property type="entry name" value="Leu-rich_rpt"/>
</dbReference>
<protein>
    <submittedName>
        <fullName evidence="4">Uncharacterized protein</fullName>
    </submittedName>
</protein>
<dbReference type="Pfam" id="PF00560">
    <property type="entry name" value="LRR_1"/>
    <property type="match status" value="3"/>
</dbReference>
<keyword evidence="5" id="KW-1185">Reference proteome</keyword>
<gene>
    <name evidence="4" type="ORF">TIFTF001_052200</name>
</gene>
<dbReference type="Gene3D" id="3.80.10.10">
    <property type="entry name" value="Ribonuclease Inhibitor"/>
    <property type="match status" value="1"/>
</dbReference>
<evidence type="ECO:0000256" key="3">
    <source>
        <dbReference type="ARBA" id="ARBA00023180"/>
    </source>
</evidence>
<keyword evidence="2" id="KW-0677">Repeat</keyword>
<evidence type="ECO:0000313" key="4">
    <source>
        <dbReference type="EMBL" id="GMN73555.1"/>
    </source>
</evidence>
<dbReference type="Proteomes" id="UP001187192">
    <property type="component" value="Unassembled WGS sequence"/>
</dbReference>
<dbReference type="PANTHER" id="PTHR48056">
    <property type="entry name" value="LRR RECEPTOR-LIKE SERINE/THREONINE-PROTEIN KINASE-RELATED"/>
    <property type="match status" value="1"/>
</dbReference>
<organism evidence="4 5">
    <name type="scientific">Ficus carica</name>
    <name type="common">Common fig</name>
    <dbReference type="NCBI Taxonomy" id="3494"/>
    <lineage>
        <taxon>Eukaryota</taxon>
        <taxon>Viridiplantae</taxon>
        <taxon>Streptophyta</taxon>
        <taxon>Embryophyta</taxon>
        <taxon>Tracheophyta</taxon>
        <taxon>Spermatophyta</taxon>
        <taxon>Magnoliopsida</taxon>
        <taxon>eudicotyledons</taxon>
        <taxon>Gunneridae</taxon>
        <taxon>Pentapetalae</taxon>
        <taxon>rosids</taxon>
        <taxon>fabids</taxon>
        <taxon>Rosales</taxon>
        <taxon>Moraceae</taxon>
        <taxon>Ficeae</taxon>
        <taxon>Ficus</taxon>
    </lineage>
</organism>
<proteinExistence type="predicted"/>
<accession>A0AA88EHT9</accession>
<keyword evidence="3" id="KW-0325">Glycoprotein</keyword>